<feature type="transmembrane region" description="Helical" evidence="3">
    <location>
        <begin position="91"/>
        <end position="111"/>
    </location>
</feature>
<feature type="transmembrane region" description="Helical" evidence="3">
    <location>
        <begin position="14"/>
        <end position="40"/>
    </location>
</feature>
<name>A0ABP0TS95_9BRYO</name>
<keyword evidence="1" id="KW-0175">Coiled coil</keyword>
<feature type="compositionally biased region" description="Polar residues" evidence="2">
    <location>
        <begin position="176"/>
        <end position="195"/>
    </location>
</feature>
<keyword evidence="3" id="KW-0812">Transmembrane</keyword>
<keyword evidence="3" id="KW-0472">Membrane</keyword>
<evidence type="ECO:0008006" key="6">
    <source>
        <dbReference type="Google" id="ProtNLM"/>
    </source>
</evidence>
<evidence type="ECO:0000313" key="5">
    <source>
        <dbReference type="Proteomes" id="UP001497512"/>
    </source>
</evidence>
<accession>A0ABP0TS95</accession>
<keyword evidence="3" id="KW-1133">Transmembrane helix</keyword>
<keyword evidence="5" id="KW-1185">Reference proteome</keyword>
<evidence type="ECO:0000256" key="2">
    <source>
        <dbReference type="SAM" id="MobiDB-lite"/>
    </source>
</evidence>
<reference evidence="4" key="1">
    <citation type="submission" date="2024-02" db="EMBL/GenBank/DDBJ databases">
        <authorList>
            <consortium name="ELIXIR-Norway"/>
            <consortium name="Elixir Norway"/>
        </authorList>
    </citation>
    <scope>NUCLEOTIDE SEQUENCE</scope>
</reference>
<gene>
    <name evidence="4" type="ORF">CSSPTR1EN2_LOCUS7059</name>
</gene>
<evidence type="ECO:0000313" key="4">
    <source>
        <dbReference type="EMBL" id="CAK9203784.1"/>
    </source>
</evidence>
<dbReference type="EMBL" id="OZ019906">
    <property type="protein sequence ID" value="CAK9203784.1"/>
    <property type="molecule type" value="Genomic_DNA"/>
</dbReference>
<dbReference type="Proteomes" id="UP001497512">
    <property type="component" value="Chromosome 14"/>
</dbReference>
<evidence type="ECO:0000256" key="3">
    <source>
        <dbReference type="SAM" id="Phobius"/>
    </source>
</evidence>
<organism evidence="4 5">
    <name type="scientific">Sphagnum troendelagicum</name>
    <dbReference type="NCBI Taxonomy" id="128251"/>
    <lineage>
        <taxon>Eukaryota</taxon>
        <taxon>Viridiplantae</taxon>
        <taxon>Streptophyta</taxon>
        <taxon>Embryophyta</taxon>
        <taxon>Bryophyta</taxon>
        <taxon>Sphagnophytina</taxon>
        <taxon>Sphagnopsida</taxon>
        <taxon>Sphagnales</taxon>
        <taxon>Sphagnaceae</taxon>
        <taxon>Sphagnum</taxon>
    </lineage>
</organism>
<feature type="region of interest" description="Disordered" evidence="2">
    <location>
        <begin position="170"/>
        <end position="205"/>
    </location>
</feature>
<feature type="coiled-coil region" evidence="1">
    <location>
        <begin position="118"/>
        <end position="159"/>
    </location>
</feature>
<evidence type="ECO:0000256" key="1">
    <source>
        <dbReference type="SAM" id="Coils"/>
    </source>
</evidence>
<proteinExistence type="predicted"/>
<sequence>MCCDFFPLKKQSSFVFADLFCYLFVLKLFVRFPACVFLYVKAVQILVNMASLFSPNGGQHVGTGEPLLSNNPVKKLLRSAKRATVFVNRQLPLLTLGATAGGVVGVLAWYIREKDFMIVNLAKQLEKSRREKEELKQNLIKEQEELEEKLIEIAKLKEKNFRNLLKPAESPLFDADNNSASLTGNNAADTNCTDKNNNEEDGDGE</sequence>
<protein>
    <recommendedName>
        <fullName evidence="6">OPA3-like protein</fullName>
    </recommendedName>
</protein>